<dbReference type="AlphaFoldDB" id="A0A9P0G646"/>
<evidence type="ECO:0000313" key="2">
    <source>
        <dbReference type="Proteomes" id="UP001153636"/>
    </source>
</evidence>
<keyword evidence="2" id="KW-1185">Reference proteome</keyword>
<gene>
    <name evidence="1" type="ORF">PSYICH_LOCUS4483</name>
</gene>
<sequence length="143" mass="17064">MPKMAVDLYMKEKFPKLSELKIKQEIFVGPQIRQLIKDKSFEEKLNDQEIYNDLINELIMLYKALGCHMSLKIHMLDSHLDFFPANLGALSDEQGERFHQDISLMEKRYQGKWSPGMLADYCWRLKKDLSEDKYSRKSYLFYI</sequence>
<protein>
    <submittedName>
        <fullName evidence="1">Uncharacterized protein</fullName>
    </submittedName>
</protein>
<evidence type="ECO:0000313" key="1">
    <source>
        <dbReference type="EMBL" id="CAH1103489.1"/>
    </source>
</evidence>
<proteinExistence type="predicted"/>
<organism evidence="1 2">
    <name type="scientific">Psylliodes chrysocephalus</name>
    <dbReference type="NCBI Taxonomy" id="3402493"/>
    <lineage>
        <taxon>Eukaryota</taxon>
        <taxon>Metazoa</taxon>
        <taxon>Ecdysozoa</taxon>
        <taxon>Arthropoda</taxon>
        <taxon>Hexapoda</taxon>
        <taxon>Insecta</taxon>
        <taxon>Pterygota</taxon>
        <taxon>Neoptera</taxon>
        <taxon>Endopterygota</taxon>
        <taxon>Coleoptera</taxon>
        <taxon>Polyphaga</taxon>
        <taxon>Cucujiformia</taxon>
        <taxon>Chrysomeloidea</taxon>
        <taxon>Chrysomelidae</taxon>
        <taxon>Galerucinae</taxon>
        <taxon>Alticini</taxon>
        <taxon>Psylliodes</taxon>
    </lineage>
</organism>
<dbReference type="PANTHER" id="PTHR46114">
    <property type="entry name" value="APPLE DOMAIN-CONTAINING PROTEIN"/>
    <property type="match status" value="1"/>
</dbReference>
<reference evidence="1" key="1">
    <citation type="submission" date="2022-01" db="EMBL/GenBank/DDBJ databases">
        <authorList>
            <person name="King R."/>
        </authorList>
    </citation>
    <scope>NUCLEOTIDE SEQUENCE</scope>
</reference>
<dbReference type="Proteomes" id="UP001153636">
    <property type="component" value="Chromosome 14"/>
</dbReference>
<dbReference type="EMBL" id="OV651826">
    <property type="protein sequence ID" value="CAH1103489.1"/>
    <property type="molecule type" value="Genomic_DNA"/>
</dbReference>
<dbReference type="OrthoDB" id="6752837at2759"/>
<name>A0A9P0G646_9CUCU</name>
<accession>A0A9P0G646</accession>
<dbReference type="PANTHER" id="PTHR46114:SF2">
    <property type="entry name" value="CULLIN N-TERMINAL DOMAIN-CONTAINING PROTEIN"/>
    <property type="match status" value="1"/>
</dbReference>